<gene>
    <name evidence="4" type="ORF">GAR05_06146</name>
</gene>
<evidence type="ECO:0000259" key="3">
    <source>
        <dbReference type="Pfam" id="PF05065"/>
    </source>
</evidence>
<protein>
    <submittedName>
        <fullName evidence="4">Major capsid protein</fullName>
    </submittedName>
</protein>
<reference evidence="4 5" key="1">
    <citation type="submission" date="2018-03" db="EMBL/GenBank/DDBJ databases">
        <title>Genomic framework for the identification of Micromonospora saelicesensis and Micromonospora noduli.</title>
        <authorList>
            <person name="Riesco R."/>
            <person name="Trujillo M.E."/>
        </authorList>
    </citation>
    <scope>NUCLEOTIDE SEQUENCE [LARGE SCALE GENOMIC DNA]</scope>
    <source>
        <strain evidence="4 5">GAR05</strain>
    </source>
</reference>
<dbReference type="NCBIfam" id="TIGR01554">
    <property type="entry name" value="major_cap_HK97"/>
    <property type="match status" value="1"/>
</dbReference>
<name>A0ABX9CAJ3_9ACTN</name>
<evidence type="ECO:0000256" key="2">
    <source>
        <dbReference type="SAM" id="MobiDB-lite"/>
    </source>
</evidence>
<feature type="region of interest" description="Disordered" evidence="2">
    <location>
        <begin position="74"/>
        <end position="96"/>
    </location>
</feature>
<dbReference type="Pfam" id="PF05065">
    <property type="entry name" value="Phage_capsid"/>
    <property type="match status" value="1"/>
</dbReference>
<feature type="domain" description="Phage capsid-like C-terminal" evidence="3">
    <location>
        <begin position="163"/>
        <end position="435"/>
    </location>
</feature>
<dbReference type="EMBL" id="PXXW01000055">
    <property type="protein sequence ID" value="RAN92654.1"/>
    <property type="molecule type" value="Genomic_DNA"/>
</dbReference>
<dbReference type="SUPFAM" id="SSF56563">
    <property type="entry name" value="Major capsid protein gp5"/>
    <property type="match status" value="1"/>
</dbReference>
<dbReference type="RefSeq" id="WP_112672351.1">
    <property type="nucleotide sequence ID" value="NZ_PXXW01000055.1"/>
</dbReference>
<dbReference type="InterPro" id="IPR024455">
    <property type="entry name" value="Phage_capsid"/>
</dbReference>
<comment type="caution">
    <text evidence="4">The sequence shown here is derived from an EMBL/GenBank/DDBJ whole genome shotgun (WGS) entry which is preliminary data.</text>
</comment>
<comment type="subcellular location">
    <subcellularLocation>
        <location evidence="1">Virion</location>
    </subcellularLocation>
</comment>
<dbReference type="InterPro" id="IPR054612">
    <property type="entry name" value="Phage_capsid-like_C"/>
</dbReference>
<evidence type="ECO:0000313" key="4">
    <source>
        <dbReference type="EMBL" id="RAN92654.1"/>
    </source>
</evidence>
<dbReference type="Gene3D" id="3.30.2400.10">
    <property type="entry name" value="Major capsid protein gp5"/>
    <property type="match status" value="1"/>
</dbReference>
<dbReference type="Proteomes" id="UP000249334">
    <property type="component" value="Unassembled WGS sequence"/>
</dbReference>
<accession>A0ABX9CAJ3</accession>
<keyword evidence="5" id="KW-1185">Reference proteome</keyword>
<dbReference type="Gene3D" id="3.30.2320.10">
    <property type="entry name" value="hypothetical protein PF0899 domain"/>
    <property type="match status" value="1"/>
</dbReference>
<evidence type="ECO:0000313" key="5">
    <source>
        <dbReference type="Proteomes" id="UP000249334"/>
    </source>
</evidence>
<organism evidence="4 5">
    <name type="scientific">Micromonospora saelicesensis</name>
    <dbReference type="NCBI Taxonomy" id="285676"/>
    <lineage>
        <taxon>Bacteria</taxon>
        <taxon>Bacillati</taxon>
        <taxon>Actinomycetota</taxon>
        <taxon>Actinomycetes</taxon>
        <taxon>Micromonosporales</taxon>
        <taxon>Micromonosporaceae</taxon>
        <taxon>Micromonospora</taxon>
    </lineage>
</organism>
<evidence type="ECO:0000256" key="1">
    <source>
        <dbReference type="ARBA" id="ARBA00004328"/>
    </source>
</evidence>
<proteinExistence type="predicted"/>
<sequence>MSTALMERLKKELSDALTPARDIAAKAEAEKRDLTDVERATVTEAVKTANGIKGRIDQAKADNDLTKQLGDLGDGISFEPGAKERNQPTDGLWTPRKGETIGQAFVKSNQYKSLLSEANGGTFGKNQRVHSAPFGAKALVTGLSDTSAGALVVNDNIGLQVGLEAFQRPLKIRDLVTNGNTTSDAIEYVRVTSTTNAAAPVAEATSAALPTQNGSTGPLINNAGGGYKPESALALAKVSTTVKTIAHWIPATKRALADAGQVRTLIDQFLRYGLEEELEDQMVNGDGTGENFEGLNTVSGTQSQAYDTDILTTLRKAKTKVRTVGRSIATAYVMNPADWEKVDLLQDNEARYYFGGPMREGQPTVWGLPVVESEAVAEGAPWVGAWRKAVLWDREQATVQATDSHADFFIRNLVAILGEMRAGFGIIQPNAFVEIDITA</sequence>